<dbReference type="PROSITE" id="PS50109">
    <property type="entry name" value="HIS_KIN"/>
    <property type="match status" value="1"/>
</dbReference>
<evidence type="ECO:0000256" key="1">
    <source>
        <dbReference type="ARBA" id="ARBA00000085"/>
    </source>
</evidence>
<organism evidence="7 8">
    <name type="scientific">Nibrella viscosa</name>
    <dbReference type="NCBI Taxonomy" id="1084524"/>
    <lineage>
        <taxon>Bacteria</taxon>
        <taxon>Pseudomonadati</taxon>
        <taxon>Bacteroidota</taxon>
        <taxon>Cytophagia</taxon>
        <taxon>Cytophagales</taxon>
        <taxon>Spirosomataceae</taxon>
        <taxon>Nibrella</taxon>
    </lineage>
</organism>
<dbReference type="SUPFAM" id="SSF55874">
    <property type="entry name" value="ATPase domain of HSP90 chaperone/DNA topoisomerase II/histidine kinase"/>
    <property type="match status" value="1"/>
</dbReference>
<dbReference type="PANTHER" id="PTHR43065">
    <property type="entry name" value="SENSOR HISTIDINE KINASE"/>
    <property type="match status" value="1"/>
</dbReference>
<dbReference type="Gene3D" id="2.60.40.2380">
    <property type="match status" value="1"/>
</dbReference>
<evidence type="ECO:0000313" key="7">
    <source>
        <dbReference type="EMBL" id="GAA4405507.1"/>
    </source>
</evidence>
<dbReference type="Gene3D" id="3.30.565.10">
    <property type="entry name" value="Histidine kinase-like ATPase, C-terminal domain"/>
    <property type="match status" value="1"/>
</dbReference>
<dbReference type="InterPro" id="IPR005467">
    <property type="entry name" value="His_kinase_dom"/>
</dbReference>
<dbReference type="SMART" id="SM00388">
    <property type="entry name" value="HisKA"/>
    <property type="match status" value="1"/>
</dbReference>
<keyword evidence="5" id="KW-0812">Transmembrane</keyword>
<protein>
    <recommendedName>
        <fullName evidence="2">histidine kinase</fullName>
        <ecNumber evidence="2">2.7.13.3</ecNumber>
    </recommendedName>
</protein>
<dbReference type="Proteomes" id="UP001500936">
    <property type="component" value="Unassembled WGS sequence"/>
</dbReference>
<keyword evidence="4" id="KW-0175">Coiled coil</keyword>
<evidence type="ECO:0000256" key="4">
    <source>
        <dbReference type="SAM" id="Coils"/>
    </source>
</evidence>
<evidence type="ECO:0000313" key="8">
    <source>
        <dbReference type="Proteomes" id="UP001500936"/>
    </source>
</evidence>
<dbReference type="CDD" id="cd00082">
    <property type="entry name" value="HisKA"/>
    <property type="match status" value="1"/>
</dbReference>
<sequence>MRNIVYLSLPKAKLSFVWSYSMKTLLFTFLFVLSGLTLLKAQPGWPPAFVITSDTVAYYRLDSTYFQILPDKTAQLTIEQVTSPAYAQTFQFSQRGDGTFGTVETYWYRFRLKNGLDHDVTLYFGNQLDYFELFTQDASGTWQRQRTGRRLPFNERDGLKASQAVPVMLRAGQEVVIFERWKDPAISYHFWDYVPTFTFEHRLWNTVYVDRLEKNREQTILLQAIFWGITLIMALYNLCIFLVVRERVYLYYTFFLLFFGFSRMPASVRPYLFPDFSDAIYYSQLAAYILTDLCLIQFIRSFLQTAARLPKRDTWLVRTAILWAVFRPVELYFTLNAFPSNETELALTVFFSATAYLIFIVLYVLIILVLVQAARRKYQGAKLLAGSIIPLFLLMILGRMLFYLLGGGTGGADSPYEKLLDNQYYTTEIIEGLATVWLVFLFSGALSQRYNQMRREVAEQALERERLEKEREIERNQLMEAQKAELERQVAERTAEVVAQKEEIEAQRDSLAKTLRDLQNTQTQLIHKEKMASLGELTAGIAHEIQNPLNFVNNFAESSVDLLEELQQGPIQTVEDPDKKEEAEELLEDLQQNLQRICHHGQRAGSIVKGMLEHSRAGAGEKTPTDLNLLAEEYLRLAYQNLRLKDESFEADLRLELDHGLEKVPVVAQEMGRVLLNLYNNAFYAVQEKARSQASDGSGVGFQPQVAVSTHIREGKVELRVKDNGTGIPEEILGKIYQPFFTTKPTGQGNTGLGLSLSYDIVTKGHGGDMQVETEEGQYTEMIVQIPVN</sequence>
<dbReference type="InterPro" id="IPR003661">
    <property type="entry name" value="HisK_dim/P_dom"/>
</dbReference>
<feature type="transmembrane region" description="Helical" evidence="5">
    <location>
        <begin position="315"/>
        <end position="333"/>
    </location>
</feature>
<keyword evidence="5" id="KW-0472">Membrane</keyword>
<feature type="transmembrane region" description="Helical" evidence="5">
    <location>
        <begin position="220"/>
        <end position="244"/>
    </location>
</feature>
<accession>A0ABP8KGC8</accession>
<dbReference type="EMBL" id="BAABHB010000004">
    <property type="protein sequence ID" value="GAA4405507.1"/>
    <property type="molecule type" value="Genomic_DNA"/>
</dbReference>
<dbReference type="Pfam" id="PF00512">
    <property type="entry name" value="HisKA"/>
    <property type="match status" value="1"/>
</dbReference>
<evidence type="ECO:0000259" key="6">
    <source>
        <dbReference type="PROSITE" id="PS50109"/>
    </source>
</evidence>
<dbReference type="Pfam" id="PF07696">
    <property type="entry name" value="7TMR-DISMED2"/>
    <property type="match status" value="1"/>
</dbReference>
<feature type="transmembrane region" description="Helical" evidence="5">
    <location>
        <begin position="383"/>
        <end position="405"/>
    </location>
</feature>
<dbReference type="InterPro" id="IPR003594">
    <property type="entry name" value="HATPase_dom"/>
</dbReference>
<dbReference type="Gene3D" id="1.10.287.130">
    <property type="match status" value="1"/>
</dbReference>
<dbReference type="Pfam" id="PF07695">
    <property type="entry name" value="7TMR-DISM_7TM"/>
    <property type="match status" value="1"/>
</dbReference>
<evidence type="ECO:0000256" key="2">
    <source>
        <dbReference type="ARBA" id="ARBA00012438"/>
    </source>
</evidence>
<comment type="caution">
    <text evidence="7">The sequence shown here is derived from an EMBL/GenBank/DDBJ whole genome shotgun (WGS) entry which is preliminary data.</text>
</comment>
<proteinExistence type="predicted"/>
<dbReference type="InterPro" id="IPR011622">
    <property type="entry name" value="7TMR_DISM_rcpt_extracell_dom2"/>
</dbReference>
<keyword evidence="8" id="KW-1185">Reference proteome</keyword>
<keyword evidence="5" id="KW-1133">Transmembrane helix</keyword>
<dbReference type="Pfam" id="PF02518">
    <property type="entry name" value="HATPase_c"/>
    <property type="match status" value="1"/>
</dbReference>
<dbReference type="InterPro" id="IPR036890">
    <property type="entry name" value="HATPase_C_sf"/>
</dbReference>
<evidence type="ECO:0000256" key="3">
    <source>
        <dbReference type="ARBA" id="ARBA00022553"/>
    </source>
</evidence>
<gene>
    <name evidence="7" type="ORF">GCM10023187_23930</name>
</gene>
<comment type="catalytic activity">
    <reaction evidence="1">
        <text>ATP + protein L-histidine = ADP + protein N-phospho-L-histidine.</text>
        <dbReference type="EC" id="2.7.13.3"/>
    </reaction>
</comment>
<reference evidence="8" key="1">
    <citation type="journal article" date="2019" name="Int. J. Syst. Evol. Microbiol.">
        <title>The Global Catalogue of Microorganisms (GCM) 10K type strain sequencing project: providing services to taxonomists for standard genome sequencing and annotation.</title>
        <authorList>
            <consortium name="The Broad Institute Genomics Platform"/>
            <consortium name="The Broad Institute Genome Sequencing Center for Infectious Disease"/>
            <person name="Wu L."/>
            <person name="Ma J."/>
        </authorList>
    </citation>
    <scope>NUCLEOTIDE SEQUENCE [LARGE SCALE GENOMIC DNA]</scope>
    <source>
        <strain evidence="8">JCM 17925</strain>
    </source>
</reference>
<feature type="coiled-coil region" evidence="4">
    <location>
        <begin position="450"/>
        <end position="524"/>
    </location>
</feature>
<keyword evidence="3" id="KW-0597">Phosphoprotein</keyword>
<dbReference type="SUPFAM" id="SSF47384">
    <property type="entry name" value="Homodimeric domain of signal transducing histidine kinase"/>
    <property type="match status" value="1"/>
</dbReference>
<dbReference type="InterPro" id="IPR036097">
    <property type="entry name" value="HisK_dim/P_sf"/>
</dbReference>
<dbReference type="InterPro" id="IPR011623">
    <property type="entry name" value="7TMR_DISM_rcpt_extracell_dom1"/>
</dbReference>
<dbReference type="SMART" id="SM00387">
    <property type="entry name" value="HATPase_c"/>
    <property type="match status" value="1"/>
</dbReference>
<feature type="transmembrane region" description="Helical" evidence="5">
    <location>
        <begin position="249"/>
        <end position="268"/>
    </location>
</feature>
<feature type="transmembrane region" description="Helical" evidence="5">
    <location>
        <begin position="280"/>
        <end position="303"/>
    </location>
</feature>
<feature type="domain" description="Histidine kinase" evidence="6">
    <location>
        <begin position="540"/>
        <end position="789"/>
    </location>
</feature>
<name>A0ABP8KGC8_9BACT</name>
<dbReference type="EC" id="2.7.13.3" evidence="2"/>
<feature type="transmembrane region" description="Helical" evidence="5">
    <location>
        <begin position="345"/>
        <end position="371"/>
    </location>
</feature>
<feature type="transmembrane region" description="Helical" evidence="5">
    <location>
        <begin position="425"/>
        <end position="446"/>
    </location>
</feature>
<dbReference type="InterPro" id="IPR004358">
    <property type="entry name" value="Sig_transdc_His_kin-like_C"/>
</dbReference>
<evidence type="ECO:0000256" key="5">
    <source>
        <dbReference type="SAM" id="Phobius"/>
    </source>
</evidence>
<dbReference type="PANTHER" id="PTHR43065:SF42">
    <property type="entry name" value="TWO-COMPONENT SENSOR PPRA"/>
    <property type="match status" value="1"/>
</dbReference>
<dbReference type="PRINTS" id="PR00344">
    <property type="entry name" value="BCTRLSENSOR"/>
</dbReference>